<dbReference type="EMBL" id="CP063169">
    <property type="protein sequence ID" value="QOR70032.1"/>
    <property type="molecule type" value="Genomic_DNA"/>
</dbReference>
<proteinExistence type="inferred from homology"/>
<evidence type="ECO:0000256" key="5">
    <source>
        <dbReference type="SAM" id="Phobius"/>
    </source>
</evidence>
<keyword evidence="5" id="KW-1133">Transmembrane helix</keyword>
<evidence type="ECO:0000256" key="2">
    <source>
        <dbReference type="ARBA" id="ARBA00022670"/>
    </source>
</evidence>
<keyword evidence="5" id="KW-0812">Transmembrane</keyword>
<dbReference type="SUPFAM" id="SSF50494">
    <property type="entry name" value="Trypsin-like serine proteases"/>
    <property type="match status" value="1"/>
</dbReference>
<feature type="compositionally biased region" description="Polar residues" evidence="4">
    <location>
        <begin position="60"/>
        <end position="73"/>
    </location>
</feature>
<dbReference type="GO" id="GO:0004252">
    <property type="term" value="F:serine-type endopeptidase activity"/>
    <property type="evidence" value="ECO:0007669"/>
    <property type="project" value="InterPro"/>
</dbReference>
<dbReference type="RefSeq" id="WP_193496725.1">
    <property type="nucleotide sequence ID" value="NZ_CP063169.1"/>
</dbReference>
<keyword evidence="2" id="KW-0645">Protease</keyword>
<dbReference type="Gene3D" id="2.40.10.10">
    <property type="entry name" value="Trypsin-like serine proteases"/>
    <property type="match status" value="2"/>
</dbReference>
<feature type="region of interest" description="Disordered" evidence="4">
    <location>
        <begin position="1"/>
        <end position="105"/>
    </location>
</feature>
<dbReference type="PANTHER" id="PTHR43343">
    <property type="entry name" value="PEPTIDASE S12"/>
    <property type="match status" value="1"/>
</dbReference>
<feature type="domain" description="PDZ" evidence="6">
    <location>
        <begin position="357"/>
        <end position="444"/>
    </location>
</feature>
<evidence type="ECO:0000313" key="8">
    <source>
        <dbReference type="Proteomes" id="UP000593758"/>
    </source>
</evidence>
<dbReference type="SMART" id="SM00228">
    <property type="entry name" value="PDZ"/>
    <property type="match status" value="1"/>
</dbReference>
<feature type="compositionally biased region" description="Low complexity" evidence="4">
    <location>
        <begin position="20"/>
        <end position="48"/>
    </location>
</feature>
<dbReference type="Gene3D" id="2.30.42.10">
    <property type="match status" value="1"/>
</dbReference>
<dbReference type="GO" id="GO:0006508">
    <property type="term" value="P:proteolysis"/>
    <property type="evidence" value="ECO:0007669"/>
    <property type="project" value="UniProtKB-KW"/>
</dbReference>
<dbReference type="KEGG" id="halt:IM660_15545"/>
<evidence type="ECO:0000256" key="3">
    <source>
        <dbReference type="ARBA" id="ARBA00022801"/>
    </source>
</evidence>
<name>A0A7M1STD4_9MICO</name>
<sequence>MNEYDRDQPGHTPQPDPYSQPAAQIPAAQHPAMPQQQPQIPGQPAQHPWRSHEPHFASPNPYTWQHPTHTADTSRPAPLGAGEGGGTPPGETARNEAPRGKRQRPWLMVGTAATLAAVLASGGTAAVLQNTQGDSGLTQVTSSGTTVAPASDGRADWQAVAETVRPSVVAISARSQAGQGAGSGVIIDAGSGYVLTNNHVVEGAQQLAVTLSDGRMYAAEIVGTDAATDLAVLQLQDAPDDLVEATLGTSGELAVGQDVMAVGNPLGLDSTVTTGIISALDRPVSTTDQSSRQMVVTNAIQIDAAINPGNSGGPLFDSAGHVIGITSSIATDGASSGSIGLGFAIPVDLAAGIADQLVTDGSAEHAYLGVTLSDETVSSGGVTRTGAAIEQVVEGTPAAQAGLQQGDVIVQIDDDAVGGASSLTGYVRTYGSGDSVTLTVVRDGQTETVDVTLAAREDAAA</sequence>
<organism evidence="7 8">
    <name type="scientific">Ruania alkalisoli</name>
    <dbReference type="NCBI Taxonomy" id="2779775"/>
    <lineage>
        <taxon>Bacteria</taxon>
        <taxon>Bacillati</taxon>
        <taxon>Actinomycetota</taxon>
        <taxon>Actinomycetes</taxon>
        <taxon>Micrococcales</taxon>
        <taxon>Ruaniaceae</taxon>
        <taxon>Ruania</taxon>
    </lineage>
</organism>
<dbReference type="AlphaFoldDB" id="A0A7M1STD4"/>
<keyword evidence="5" id="KW-0472">Membrane</keyword>
<dbReference type="Proteomes" id="UP000593758">
    <property type="component" value="Chromosome"/>
</dbReference>
<dbReference type="InterPro" id="IPR051201">
    <property type="entry name" value="Chloro_Bact_Ser_Proteases"/>
</dbReference>
<accession>A0A7M1STD4</accession>
<keyword evidence="3" id="KW-0378">Hydrolase</keyword>
<dbReference type="PRINTS" id="PR00834">
    <property type="entry name" value="PROTEASES2C"/>
</dbReference>
<protein>
    <submittedName>
        <fullName evidence="7">Trypsin-like peptidase domain-containing protein</fullName>
    </submittedName>
</protein>
<dbReference type="PANTHER" id="PTHR43343:SF3">
    <property type="entry name" value="PROTEASE DO-LIKE 8, CHLOROPLASTIC"/>
    <property type="match status" value="1"/>
</dbReference>
<dbReference type="InterPro" id="IPR043504">
    <property type="entry name" value="Peptidase_S1_PA_chymotrypsin"/>
</dbReference>
<dbReference type="Pfam" id="PF13365">
    <property type="entry name" value="Trypsin_2"/>
    <property type="match status" value="1"/>
</dbReference>
<dbReference type="InterPro" id="IPR001940">
    <property type="entry name" value="Peptidase_S1C"/>
</dbReference>
<dbReference type="CDD" id="cd06779">
    <property type="entry name" value="cpPDZ_Deg_HtrA-like"/>
    <property type="match status" value="1"/>
</dbReference>
<evidence type="ECO:0000256" key="4">
    <source>
        <dbReference type="SAM" id="MobiDB-lite"/>
    </source>
</evidence>
<dbReference type="InterPro" id="IPR036034">
    <property type="entry name" value="PDZ_sf"/>
</dbReference>
<keyword evidence="8" id="KW-1185">Reference proteome</keyword>
<evidence type="ECO:0000259" key="6">
    <source>
        <dbReference type="PROSITE" id="PS50106"/>
    </source>
</evidence>
<dbReference type="SUPFAM" id="SSF50156">
    <property type="entry name" value="PDZ domain-like"/>
    <property type="match status" value="1"/>
</dbReference>
<evidence type="ECO:0000313" key="7">
    <source>
        <dbReference type="EMBL" id="QOR70032.1"/>
    </source>
</evidence>
<reference evidence="7 8" key="1">
    <citation type="submission" date="2020-10" db="EMBL/GenBank/DDBJ databases">
        <title>Haloactinobacterium sp. RN3S43, a bacterium isolated from saline soil.</title>
        <authorList>
            <person name="Sun J.-Q."/>
        </authorList>
    </citation>
    <scope>NUCLEOTIDE SEQUENCE [LARGE SCALE GENOMIC DNA]</scope>
    <source>
        <strain evidence="7 8">RN3S43</strain>
    </source>
</reference>
<dbReference type="PROSITE" id="PS50106">
    <property type="entry name" value="PDZ"/>
    <property type="match status" value="1"/>
</dbReference>
<dbReference type="InterPro" id="IPR001478">
    <property type="entry name" value="PDZ"/>
</dbReference>
<comment type="similarity">
    <text evidence="1">Belongs to the peptidase S1C family.</text>
</comment>
<evidence type="ECO:0000256" key="1">
    <source>
        <dbReference type="ARBA" id="ARBA00010541"/>
    </source>
</evidence>
<dbReference type="InterPro" id="IPR009003">
    <property type="entry name" value="Peptidase_S1_PA"/>
</dbReference>
<dbReference type="Pfam" id="PF13180">
    <property type="entry name" value="PDZ_2"/>
    <property type="match status" value="1"/>
</dbReference>
<feature type="transmembrane region" description="Helical" evidence="5">
    <location>
        <begin position="106"/>
        <end position="128"/>
    </location>
</feature>
<gene>
    <name evidence="7" type="ORF">IM660_15545</name>
</gene>